<dbReference type="EMBL" id="CP014167">
    <property type="protein sequence ID" value="ANS76741.1"/>
    <property type="molecule type" value="Genomic_DNA"/>
</dbReference>
<dbReference type="PANTHER" id="PTHR43278">
    <property type="entry name" value="NAD(P)H-DEPENDENT FMN-CONTAINING OXIDOREDUCTASE YWQN-RELATED"/>
    <property type="match status" value="1"/>
</dbReference>
<dbReference type="KEGG" id="pyg:AWM70_20925"/>
<dbReference type="InterPro" id="IPR029039">
    <property type="entry name" value="Flavoprotein-like_sf"/>
</dbReference>
<gene>
    <name evidence="4" type="ORF">AWM70_20925</name>
</gene>
<evidence type="ECO:0000256" key="2">
    <source>
        <dbReference type="ARBA" id="ARBA00022643"/>
    </source>
</evidence>
<dbReference type="InterPro" id="IPR005025">
    <property type="entry name" value="FMN_Rdtase-like_dom"/>
</dbReference>
<dbReference type="InterPro" id="IPR051796">
    <property type="entry name" value="ISF_SsuE-like"/>
</dbReference>
<reference evidence="4 5" key="1">
    <citation type="submission" date="2016-01" db="EMBL/GenBank/DDBJ databases">
        <title>Complete Genome Sequence of Paenibacillus yonginensis DCY84, a novel Plant Growth-Promoting Bacteria with Elicitation of Induced Systemic Resistance.</title>
        <authorList>
            <person name="Kim Y.J."/>
            <person name="Yang D.C."/>
            <person name="Sukweenadhi J."/>
        </authorList>
    </citation>
    <scope>NUCLEOTIDE SEQUENCE [LARGE SCALE GENOMIC DNA]</scope>
    <source>
        <strain evidence="4 5">DCY84</strain>
    </source>
</reference>
<dbReference type="GO" id="GO:0016491">
    <property type="term" value="F:oxidoreductase activity"/>
    <property type="evidence" value="ECO:0007669"/>
    <property type="project" value="InterPro"/>
</dbReference>
<keyword evidence="5" id="KW-1185">Reference proteome</keyword>
<dbReference type="Gene3D" id="3.40.50.360">
    <property type="match status" value="1"/>
</dbReference>
<evidence type="ECO:0000256" key="1">
    <source>
        <dbReference type="ARBA" id="ARBA00022630"/>
    </source>
</evidence>
<dbReference type="RefSeq" id="WP_068699692.1">
    <property type="nucleotide sequence ID" value="NZ_CP014167.1"/>
</dbReference>
<evidence type="ECO:0000313" key="5">
    <source>
        <dbReference type="Proteomes" id="UP000092573"/>
    </source>
</evidence>
<dbReference type="PANTHER" id="PTHR43278:SF4">
    <property type="entry name" value="NAD(P)H-DEPENDENT FMN-CONTAINING OXIDOREDUCTASE YWQN-RELATED"/>
    <property type="match status" value="1"/>
</dbReference>
<proteinExistence type="predicted"/>
<dbReference type="OrthoDB" id="9805976at2"/>
<feature type="domain" description="NADPH-dependent FMN reductase-like" evidence="3">
    <location>
        <begin position="1"/>
        <end position="124"/>
    </location>
</feature>
<dbReference type="Pfam" id="PF03358">
    <property type="entry name" value="FMN_red"/>
    <property type="match status" value="1"/>
</dbReference>
<accession>A0A1B1N5M0</accession>
<keyword evidence="1" id="KW-0285">Flavoprotein</keyword>
<name>A0A1B1N5M0_9BACL</name>
<dbReference type="Proteomes" id="UP000092573">
    <property type="component" value="Chromosome"/>
</dbReference>
<dbReference type="SUPFAM" id="SSF52218">
    <property type="entry name" value="Flavoproteins"/>
    <property type="match status" value="1"/>
</dbReference>
<protein>
    <submittedName>
        <fullName evidence="4">NAD(P)H-dependent oxidoreductase</fullName>
    </submittedName>
</protein>
<organism evidence="4 5">
    <name type="scientific">Paenibacillus yonginensis</name>
    <dbReference type="NCBI Taxonomy" id="1462996"/>
    <lineage>
        <taxon>Bacteria</taxon>
        <taxon>Bacillati</taxon>
        <taxon>Bacillota</taxon>
        <taxon>Bacilli</taxon>
        <taxon>Bacillales</taxon>
        <taxon>Paenibacillaceae</taxon>
        <taxon>Paenibacillus</taxon>
    </lineage>
</organism>
<evidence type="ECO:0000313" key="4">
    <source>
        <dbReference type="EMBL" id="ANS76741.1"/>
    </source>
</evidence>
<dbReference type="STRING" id="1462996.AWM70_20925"/>
<dbReference type="AlphaFoldDB" id="A0A1B1N5M0"/>
<keyword evidence="2" id="KW-0288">FMN</keyword>
<evidence type="ECO:0000259" key="3">
    <source>
        <dbReference type="Pfam" id="PF03358"/>
    </source>
</evidence>
<sequence length="184" mass="20695">MSIVVINGSGREGGNTEELTRLALQGLEYKEIVLREKQILPIVDQRHTPGGFDPVNDDYDAVIQEMLAADVLVFVSPVYWYSVSGLMKNVFDRWSQSLRDPRFVDFKTKMAEKKAYAIVVGGDNPRIKALPMIQQLKYTFDFVGLPFEGYVLGQASKPGDIQNDRRALAEAAWLNDQLKAQVNV</sequence>